<sequence>MLQLSFLHAGIVVLNGLTHNYKVENGKVYKGKIAIENTGSKPQNVKIFLQDFAYLADGSISYTSIRTNNRTNGDWIKLNTNLITLKGKEKTEVFYEISVPDQSVNPGSYWSVIIVEPVEDIKPSDDKAGVNITSVVRYAIQVITDYETEKAKPDLKI</sequence>
<evidence type="ECO:0008006" key="3">
    <source>
        <dbReference type="Google" id="ProtNLM"/>
    </source>
</evidence>
<dbReference type="EMBL" id="UFVQ01000003">
    <property type="protein sequence ID" value="STD14768.1"/>
    <property type="molecule type" value="Genomic_DNA"/>
</dbReference>
<proteinExistence type="predicted"/>
<gene>
    <name evidence="1" type="ORF">NCTC13533_05666</name>
</gene>
<evidence type="ECO:0000313" key="1">
    <source>
        <dbReference type="EMBL" id="STD14768.1"/>
    </source>
</evidence>
<dbReference type="AlphaFoldDB" id="A0A376EX00"/>
<reference evidence="1 2" key="1">
    <citation type="submission" date="2018-06" db="EMBL/GenBank/DDBJ databases">
        <authorList>
            <consortium name="Pathogen Informatics"/>
            <person name="Doyle S."/>
        </authorList>
    </citation>
    <scope>NUCLEOTIDE SEQUENCE [LARGE SCALE GENOMIC DNA]</scope>
    <source>
        <strain evidence="1 2">NCTC13533</strain>
    </source>
</reference>
<evidence type="ECO:0000313" key="2">
    <source>
        <dbReference type="Proteomes" id="UP000255224"/>
    </source>
</evidence>
<protein>
    <recommendedName>
        <fullName evidence="3">DUF3324 domain-containing protein</fullName>
    </recommendedName>
</protein>
<dbReference type="Proteomes" id="UP000255224">
    <property type="component" value="Unassembled WGS sequence"/>
</dbReference>
<name>A0A376EX00_CHRCU</name>
<organism evidence="1 2">
    <name type="scientific">Chryseobacterium carnipullorum</name>
    <dbReference type="NCBI Taxonomy" id="1124835"/>
    <lineage>
        <taxon>Bacteria</taxon>
        <taxon>Pseudomonadati</taxon>
        <taxon>Bacteroidota</taxon>
        <taxon>Flavobacteriia</taxon>
        <taxon>Flavobacteriales</taxon>
        <taxon>Weeksellaceae</taxon>
        <taxon>Chryseobacterium group</taxon>
        <taxon>Chryseobacterium</taxon>
    </lineage>
</organism>
<accession>A0A376EX00</accession>
<dbReference type="RefSeq" id="WP_228426724.1">
    <property type="nucleotide sequence ID" value="NZ_UFVQ01000003.1"/>
</dbReference>